<evidence type="ECO:0000313" key="3">
    <source>
        <dbReference type="EMBL" id="SDL90169.1"/>
    </source>
</evidence>
<feature type="chain" id="PRO_5011787500" description="3-keto-alpha-glucoside-1,2-lyase/3-keto-2-hydroxy-glucal hydratase domain-containing protein" evidence="1">
    <location>
        <begin position="21"/>
        <end position="274"/>
    </location>
</feature>
<accession>A0A1G9NUU7</accession>
<proteinExistence type="predicted"/>
<dbReference type="STRING" id="990371.SAMN05421813_103187"/>
<dbReference type="Pfam" id="PF06439">
    <property type="entry name" value="3keto-disac_hyd"/>
    <property type="match status" value="1"/>
</dbReference>
<dbReference type="InterPro" id="IPR010496">
    <property type="entry name" value="AL/BT2_dom"/>
</dbReference>
<name>A0A1G9NUU7_9SPHI</name>
<dbReference type="Gene3D" id="2.60.120.560">
    <property type="entry name" value="Exo-inulinase, domain 1"/>
    <property type="match status" value="1"/>
</dbReference>
<evidence type="ECO:0000256" key="1">
    <source>
        <dbReference type="SAM" id="SignalP"/>
    </source>
</evidence>
<organism evidence="3 4">
    <name type="scientific">Daejeonella rubra</name>
    <dbReference type="NCBI Taxonomy" id="990371"/>
    <lineage>
        <taxon>Bacteria</taxon>
        <taxon>Pseudomonadati</taxon>
        <taxon>Bacteroidota</taxon>
        <taxon>Sphingobacteriia</taxon>
        <taxon>Sphingobacteriales</taxon>
        <taxon>Sphingobacteriaceae</taxon>
        <taxon>Daejeonella</taxon>
    </lineage>
</organism>
<reference evidence="4" key="1">
    <citation type="submission" date="2016-10" db="EMBL/GenBank/DDBJ databases">
        <authorList>
            <person name="Varghese N."/>
            <person name="Submissions S."/>
        </authorList>
    </citation>
    <scope>NUCLEOTIDE SEQUENCE [LARGE SCALE GENOMIC DNA]</scope>
    <source>
        <strain evidence="4">DSM 24536</strain>
    </source>
</reference>
<dbReference type="OrthoDB" id="259356at2"/>
<sequence length="274" mass="29985">MKKVFLFSLALIALSFIMDGCGTTKSKQGASTGSKAKSISLFNGQNLDGWYKFVKGRGRDNDPKNVFSVEKGLIHISGEEYGCITSNEEYSNYKLTVEFKWGPKTYSPRVDKARDSGILLHSIGEDGGYSGTWMYSIECQIIEGGTGDFLVVGDGTKKFSLTSNVAPKQQGKGNVYLAGGQPLTINGGRIDWFARDPEWKDVVGFRGKNDVEKPVGQWNKVECVVIGDKVSAYLNGVLVNEAYHVTPTKGKIQIQSEGAEMFVRKVEIVPLASN</sequence>
<keyword evidence="4" id="KW-1185">Reference proteome</keyword>
<feature type="domain" description="3-keto-alpha-glucoside-1,2-lyase/3-keto-2-hydroxy-glucal hydratase" evidence="2">
    <location>
        <begin position="38"/>
        <end position="268"/>
    </location>
</feature>
<keyword evidence="1" id="KW-0732">Signal</keyword>
<dbReference type="AlphaFoldDB" id="A0A1G9NUU7"/>
<dbReference type="EMBL" id="FNHH01000003">
    <property type="protein sequence ID" value="SDL90169.1"/>
    <property type="molecule type" value="Genomic_DNA"/>
</dbReference>
<dbReference type="Proteomes" id="UP000199226">
    <property type="component" value="Unassembled WGS sequence"/>
</dbReference>
<evidence type="ECO:0000259" key="2">
    <source>
        <dbReference type="Pfam" id="PF06439"/>
    </source>
</evidence>
<gene>
    <name evidence="3" type="ORF">SAMN05421813_103187</name>
</gene>
<dbReference type="RefSeq" id="WP_090700114.1">
    <property type="nucleotide sequence ID" value="NZ_FNHH01000003.1"/>
</dbReference>
<evidence type="ECO:0000313" key="4">
    <source>
        <dbReference type="Proteomes" id="UP000199226"/>
    </source>
</evidence>
<feature type="signal peptide" evidence="1">
    <location>
        <begin position="1"/>
        <end position="20"/>
    </location>
</feature>
<dbReference type="GO" id="GO:0016787">
    <property type="term" value="F:hydrolase activity"/>
    <property type="evidence" value="ECO:0007669"/>
    <property type="project" value="InterPro"/>
</dbReference>
<protein>
    <recommendedName>
        <fullName evidence="2">3-keto-alpha-glucoside-1,2-lyase/3-keto-2-hydroxy-glucal hydratase domain-containing protein</fullName>
    </recommendedName>
</protein>